<evidence type="ECO:0000313" key="2">
    <source>
        <dbReference type="EMBL" id="KAL0484788.1"/>
    </source>
</evidence>
<sequence length="192" mass="21989">MQSSLLRRLQTVIRHVNPNHDERVATAAAFRTIHTGIEYDPDAASFDRRKPLSLELRRSQWNSTDVPTDGDSEQSKGAPSSYPHTTILLLDHIFHVSRLLNARHIHLKYVEASTDTYVMFRTQYGLITYSTINNGHWIHYLMMHATGQEEPEKAGEGEFRLEVINERDGRMEFTVNIVYIQGGVKLTISPLN</sequence>
<dbReference type="AlphaFoldDB" id="A0AAW2Z4M6"/>
<name>A0AAW2Z4M6_9EUKA</name>
<evidence type="ECO:0000313" key="3">
    <source>
        <dbReference type="Proteomes" id="UP001431209"/>
    </source>
</evidence>
<dbReference type="EMBL" id="JAOPGA020001068">
    <property type="protein sequence ID" value="KAL0484788.1"/>
    <property type="molecule type" value="Genomic_DNA"/>
</dbReference>
<reference evidence="2 3" key="1">
    <citation type="submission" date="2024-03" db="EMBL/GenBank/DDBJ databases">
        <title>The Acrasis kona genome and developmental transcriptomes reveal deep origins of eukaryotic multicellular pathways.</title>
        <authorList>
            <person name="Sheikh S."/>
            <person name="Fu C.-J."/>
            <person name="Brown M.W."/>
            <person name="Baldauf S.L."/>
        </authorList>
    </citation>
    <scope>NUCLEOTIDE SEQUENCE [LARGE SCALE GENOMIC DNA]</scope>
    <source>
        <strain evidence="2 3">ATCC MYA-3509</strain>
    </source>
</reference>
<comment type="caution">
    <text evidence="2">The sequence shown here is derived from an EMBL/GenBank/DDBJ whole genome shotgun (WGS) entry which is preliminary data.</text>
</comment>
<feature type="region of interest" description="Disordered" evidence="1">
    <location>
        <begin position="59"/>
        <end position="80"/>
    </location>
</feature>
<keyword evidence="3" id="KW-1185">Reference proteome</keyword>
<dbReference type="Proteomes" id="UP001431209">
    <property type="component" value="Unassembled WGS sequence"/>
</dbReference>
<evidence type="ECO:0000256" key="1">
    <source>
        <dbReference type="SAM" id="MobiDB-lite"/>
    </source>
</evidence>
<protein>
    <submittedName>
        <fullName evidence="2">Uncharacterized protein</fullName>
    </submittedName>
</protein>
<accession>A0AAW2Z4M6</accession>
<organism evidence="2 3">
    <name type="scientific">Acrasis kona</name>
    <dbReference type="NCBI Taxonomy" id="1008807"/>
    <lineage>
        <taxon>Eukaryota</taxon>
        <taxon>Discoba</taxon>
        <taxon>Heterolobosea</taxon>
        <taxon>Tetramitia</taxon>
        <taxon>Eutetramitia</taxon>
        <taxon>Acrasidae</taxon>
        <taxon>Acrasis</taxon>
    </lineage>
</organism>
<gene>
    <name evidence="2" type="ORF">AKO1_003705</name>
</gene>
<proteinExistence type="predicted"/>